<dbReference type="CDD" id="cd06171">
    <property type="entry name" value="Sigma70_r4"/>
    <property type="match status" value="1"/>
</dbReference>
<evidence type="ECO:0000256" key="2">
    <source>
        <dbReference type="ARBA" id="ARBA00023015"/>
    </source>
</evidence>
<evidence type="ECO:0000256" key="1">
    <source>
        <dbReference type="ARBA" id="ARBA00010641"/>
    </source>
</evidence>
<dbReference type="SUPFAM" id="SSF88659">
    <property type="entry name" value="Sigma3 and sigma4 domains of RNA polymerase sigma factors"/>
    <property type="match status" value="1"/>
</dbReference>
<dbReference type="InterPro" id="IPR013249">
    <property type="entry name" value="RNA_pol_sigma70_r4_t2"/>
</dbReference>
<dbReference type="Gene3D" id="1.10.10.10">
    <property type="entry name" value="Winged helix-like DNA-binding domain superfamily/Winged helix DNA-binding domain"/>
    <property type="match status" value="1"/>
</dbReference>
<evidence type="ECO:0000313" key="8">
    <source>
        <dbReference type="Proteomes" id="UP000186015"/>
    </source>
</evidence>
<dbReference type="Pfam" id="PF04542">
    <property type="entry name" value="Sigma70_r2"/>
    <property type="match status" value="1"/>
</dbReference>
<dbReference type="Pfam" id="PF08281">
    <property type="entry name" value="Sigma70_r4_2"/>
    <property type="match status" value="1"/>
</dbReference>
<dbReference type="InterPro" id="IPR014284">
    <property type="entry name" value="RNA_pol_sigma-70_dom"/>
</dbReference>
<name>A0A1H7KR56_RUMAL</name>
<gene>
    <name evidence="7" type="ORF">SAMN05216469_10769</name>
</gene>
<dbReference type="InterPro" id="IPR036388">
    <property type="entry name" value="WH-like_DNA-bd_sf"/>
</dbReference>
<dbReference type="PANTHER" id="PTHR43133">
    <property type="entry name" value="RNA POLYMERASE ECF-TYPE SIGMA FACTO"/>
    <property type="match status" value="1"/>
</dbReference>
<comment type="similarity">
    <text evidence="1">Belongs to the sigma-70 factor family. ECF subfamily.</text>
</comment>
<dbReference type="GO" id="GO:0003677">
    <property type="term" value="F:DNA binding"/>
    <property type="evidence" value="ECO:0007669"/>
    <property type="project" value="InterPro"/>
</dbReference>
<dbReference type="InterPro" id="IPR013324">
    <property type="entry name" value="RNA_pol_sigma_r3/r4-like"/>
</dbReference>
<dbReference type="Proteomes" id="UP000186015">
    <property type="component" value="Unassembled WGS sequence"/>
</dbReference>
<dbReference type="InterPro" id="IPR013325">
    <property type="entry name" value="RNA_pol_sigma_r2"/>
</dbReference>
<protein>
    <submittedName>
        <fullName evidence="7">RNA polymerase sigma-70 factor, ECF subfamily</fullName>
    </submittedName>
</protein>
<sequence>MEIAYRNYAQTVFEKLRQICFAVYLLAAKPFIRMGSSARSQTAQEQHLRGVMDRHGNRILRLAYSYVHNMQDAEEILQDTLIKLLDSAPDFESDEHEKAWLIRVAANLSKNRIEYNKLRDTDELNDELVAEQREDLTFVWEAVKELPDNYREVIHLFYEEGYQTDEIADILGETGANIRTRLKRARAKLKEILKEEYDFGEQV</sequence>
<accession>A0A1H7KR56</accession>
<dbReference type="PANTHER" id="PTHR43133:SF60">
    <property type="entry name" value="RNA POLYMERASE SIGMA FACTOR SIGV"/>
    <property type="match status" value="1"/>
</dbReference>
<evidence type="ECO:0000259" key="5">
    <source>
        <dbReference type="Pfam" id="PF04542"/>
    </source>
</evidence>
<feature type="domain" description="RNA polymerase sigma factor 70 region 4 type 2" evidence="6">
    <location>
        <begin position="140"/>
        <end position="189"/>
    </location>
</feature>
<organism evidence="7 8">
    <name type="scientific">Ruminococcus albus</name>
    <dbReference type="NCBI Taxonomy" id="1264"/>
    <lineage>
        <taxon>Bacteria</taxon>
        <taxon>Bacillati</taxon>
        <taxon>Bacillota</taxon>
        <taxon>Clostridia</taxon>
        <taxon>Eubacteriales</taxon>
        <taxon>Oscillospiraceae</taxon>
        <taxon>Ruminococcus</taxon>
    </lineage>
</organism>
<dbReference type="GO" id="GO:0006352">
    <property type="term" value="P:DNA-templated transcription initiation"/>
    <property type="evidence" value="ECO:0007669"/>
    <property type="project" value="InterPro"/>
</dbReference>
<dbReference type="InterPro" id="IPR039425">
    <property type="entry name" value="RNA_pol_sigma-70-like"/>
</dbReference>
<evidence type="ECO:0000256" key="3">
    <source>
        <dbReference type="ARBA" id="ARBA00023082"/>
    </source>
</evidence>
<dbReference type="AlphaFoldDB" id="A0A1H7KR56"/>
<dbReference type="GO" id="GO:0016987">
    <property type="term" value="F:sigma factor activity"/>
    <property type="evidence" value="ECO:0007669"/>
    <property type="project" value="UniProtKB-KW"/>
</dbReference>
<feature type="domain" description="RNA polymerase sigma-70 region 2" evidence="5">
    <location>
        <begin position="53"/>
        <end position="116"/>
    </location>
</feature>
<evidence type="ECO:0000313" key="7">
    <source>
        <dbReference type="EMBL" id="SEK89291.1"/>
    </source>
</evidence>
<evidence type="ECO:0000256" key="4">
    <source>
        <dbReference type="ARBA" id="ARBA00023163"/>
    </source>
</evidence>
<dbReference type="SUPFAM" id="SSF88946">
    <property type="entry name" value="Sigma2 domain of RNA polymerase sigma factors"/>
    <property type="match status" value="1"/>
</dbReference>
<reference evidence="7 8" key="1">
    <citation type="submission" date="2016-10" db="EMBL/GenBank/DDBJ databases">
        <authorList>
            <person name="de Groot N.N."/>
        </authorList>
    </citation>
    <scope>NUCLEOTIDE SEQUENCE [LARGE SCALE GENOMIC DNA]</scope>
    <source>
        <strain evidence="7 8">KH2T6</strain>
    </source>
</reference>
<dbReference type="EMBL" id="FOAT01000007">
    <property type="protein sequence ID" value="SEK89291.1"/>
    <property type="molecule type" value="Genomic_DNA"/>
</dbReference>
<keyword evidence="2" id="KW-0805">Transcription regulation</keyword>
<keyword evidence="4" id="KW-0804">Transcription</keyword>
<dbReference type="InterPro" id="IPR007627">
    <property type="entry name" value="RNA_pol_sigma70_r2"/>
</dbReference>
<proteinExistence type="inferred from homology"/>
<dbReference type="NCBIfam" id="TIGR02937">
    <property type="entry name" value="sigma70-ECF"/>
    <property type="match status" value="1"/>
</dbReference>
<dbReference type="Gene3D" id="1.10.1740.10">
    <property type="match status" value="1"/>
</dbReference>
<dbReference type="RefSeq" id="WP_242940215.1">
    <property type="nucleotide sequence ID" value="NZ_FOAT01000007.1"/>
</dbReference>
<evidence type="ECO:0000259" key="6">
    <source>
        <dbReference type="Pfam" id="PF08281"/>
    </source>
</evidence>
<keyword evidence="3" id="KW-0731">Sigma factor</keyword>